<dbReference type="SUPFAM" id="SSF48403">
    <property type="entry name" value="Ankyrin repeat"/>
    <property type="match status" value="1"/>
</dbReference>
<name>A0A1Y2CSQ6_9FUNG</name>
<dbReference type="InterPro" id="IPR002110">
    <property type="entry name" value="Ankyrin_rpt"/>
</dbReference>
<dbReference type="OrthoDB" id="2162080at2759"/>
<organism evidence="1 2">
    <name type="scientific">Rhizoclosmatium globosum</name>
    <dbReference type="NCBI Taxonomy" id="329046"/>
    <lineage>
        <taxon>Eukaryota</taxon>
        <taxon>Fungi</taxon>
        <taxon>Fungi incertae sedis</taxon>
        <taxon>Chytridiomycota</taxon>
        <taxon>Chytridiomycota incertae sedis</taxon>
        <taxon>Chytridiomycetes</taxon>
        <taxon>Chytridiales</taxon>
        <taxon>Chytriomycetaceae</taxon>
        <taxon>Rhizoclosmatium</taxon>
    </lineage>
</organism>
<dbReference type="AlphaFoldDB" id="A0A1Y2CSQ6"/>
<evidence type="ECO:0000313" key="2">
    <source>
        <dbReference type="Proteomes" id="UP000193642"/>
    </source>
</evidence>
<accession>A0A1Y2CSQ6</accession>
<dbReference type="EMBL" id="MCGO01000008">
    <property type="protein sequence ID" value="ORY50032.1"/>
    <property type="molecule type" value="Genomic_DNA"/>
</dbReference>
<dbReference type="SMART" id="SM00248">
    <property type="entry name" value="ANK"/>
    <property type="match status" value="3"/>
</dbReference>
<dbReference type="Proteomes" id="UP000193642">
    <property type="component" value="Unassembled WGS sequence"/>
</dbReference>
<evidence type="ECO:0000313" key="1">
    <source>
        <dbReference type="EMBL" id="ORY50032.1"/>
    </source>
</evidence>
<dbReference type="Gene3D" id="1.25.40.20">
    <property type="entry name" value="Ankyrin repeat-containing domain"/>
    <property type="match status" value="1"/>
</dbReference>
<proteinExistence type="predicted"/>
<dbReference type="STRING" id="329046.A0A1Y2CSQ6"/>
<reference evidence="1 2" key="1">
    <citation type="submission" date="2016-07" db="EMBL/GenBank/DDBJ databases">
        <title>Pervasive Adenine N6-methylation of Active Genes in Fungi.</title>
        <authorList>
            <consortium name="DOE Joint Genome Institute"/>
            <person name="Mondo S.J."/>
            <person name="Dannebaum R.O."/>
            <person name="Kuo R.C."/>
            <person name="Labutti K."/>
            <person name="Haridas S."/>
            <person name="Kuo A."/>
            <person name="Salamov A."/>
            <person name="Ahrendt S.R."/>
            <person name="Lipzen A."/>
            <person name="Sullivan W."/>
            <person name="Andreopoulos W.B."/>
            <person name="Clum A."/>
            <person name="Lindquist E."/>
            <person name="Daum C."/>
            <person name="Ramamoorthy G.K."/>
            <person name="Gryganskyi A."/>
            <person name="Culley D."/>
            <person name="Magnuson J.K."/>
            <person name="James T.Y."/>
            <person name="O'Malley M.A."/>
            <person name="Stajich J.E."/>
            <person name="Spatafora J.W."/>
            <person name="Visel A."/>
            <person name="Grigoriev I.V."/>
        </authorList>
    </citation>
    <scope>NUCLEOTIDE SEQUENCE [LARGE SCALE GENOMIC DNA]</scope>
    <source>
        <strain evidence="1 2">JEL800</strain>
    </source>
</reference>
<protein>
    <submittedName>
        <fullName evidence="1">Uncharacterized protein</fullName>
    </submittedName>
</protein>
<sequence>MPCPIVNTPQCWGSRGYCGTASPRFRKKTEVVTADASDVDVFSVAVSSLNSAAFRFVLSVSVTPDQRVALFEAADADGAAAVEALVTSATEANAGQCVAALKDLLASDTILCLYLARLRNPVSGRTALMAAVDQCRAVPTALDIVKLLVKLQADLDAQDLDGSSALMLACASPNTRDVALFLLQSTACDVKSFDRLLAQPSTLLLNKDSWIASNSFSQNDCHLLLNPLLLSLLSTR</sequence>
<gene>
    <name evidence="1" type="ORF">BCR33DRAFT_841309</name>
</gene>
<comment type="caution">
    <text evidence="1">The sequence shown here is derived from an EMBL/GenBank/DDBJ whole genome shotgun (WGS) entry which is preliminary data.</text>
</comment>
<dbReference type="Pfam" id="PF12796">
    <property type="entry name" value="Ank_2"/>
    <property type="match status" value="1"/>
</dbReference>
<dbReference type="InterPro" id="IPR036770">
    <property type="entry name" value="Ankyrin_rpt-contain_sf"/>
</dbReference>
<keyword evidence="2" id="KW-1185">Reference proteome</keyword>